<feature type="transmembrane region" description="Helical" evidence="7">
    <location>
        <begin position="92"/>
        <end position="116"/>
    </location>
</feature>
<keyword evidence="4 7" id="KW-0812">Transmembrane</keyword>
<dbReference type="Pfam" id="PF03916">
    <property type="entry name" value="NrfD"/>
    <property type="match status" value="1"/>
</dbReference>
<evidence type="ECO:0000256" key="4">
    <source>
        <dbReference type="ARBA" id="ARBA00022692"/>
    </source>
</evidence>
<dbReference type="GO" id="GO:0005886">
    <property type="term" value="C:plasma membrane"/>
    <property type="evidence" value="ECO:0007669"/>
    <property type="project" value="UniProtKB-SubCell"/>
</dbReference>
<dbReference type="AlphaFoldDB" id="A0A2N4U0Z9"/>
<gene>
    <name evidence="8" type="ORF">CR159_17085</name>
</gene>
<keyword evidence="5 7" id="KW-1133">Transmembrane helix</keyword>
<feature type="transmembrane region" description="Helical" evidence="7">
    <location>
        <begin position="160"/>
        <end position="181"/>
    </location>
</feature>
<feature type="transmembrane region" description="Helical" evidence="7">
    <location>
        <begin position="233"/>
        <end position="253"/>
    </location>
</feature>
<evidence type="ECO:0000313" key="9">
    <source>
        <dbReference type="Proteomes" id="UP000234190"/>
    </source>
</evidence>
<comment type="subcellular location">
    <subcellularLocation>
        <location evidence="1">Cell membrane</location>
        <topology evidence="1">Multi-pass membrane protein</topology>
    </subcellularLocation>
</comment>
<organism evidence="8 9">
    <name type="scientific">Pollutimonas subterranea</name>
    <dbReference type="NCBI Taxonomy" id="2045210"/>
    <lineage>
        <taxon>Bacteria</taxon>
        <taxon>Pseudomonadati</taxon>
        <taxon>Pseudomonadota</taxon>
        <taxon>Betaproteobacteria</taxon>
        <taxon>Burkholderiales</taxon>
        <taxon>Alcaligenaceae</taxon>
        <taxon>Pollutimonas</taxon>
    </lineage>
</organism>
<dbReference type="InterPro" id="IPR052049">
    <property type="entry name" value="Electron_transfer_protein"/>
</dbReference>
<name>A0A2N4U0Z9_9BURK</name>
<dbReference type="PANTHER" id="PTHR34856">
    <property type="entry name" value="PROTEIN NRFD"/>
    <property type="match status" value="1"/>
</dbReference>
<dbReference type="Gene3D" id="1.20.1630.10">
    <property type="entry name" value="Formate dehydrogenase/DMSO reductase domain"/>
    <property type="match status" value="1"/>
</dbReference>
<evidence type="ECO:0000256" key="2">
    <source>
        <dbReference type="ARBA" id="ARBA00008929"/>
    </source>
</evidence>
<feature type="transmembrane region" description="Helical" evidence="7">
    <location>
        <begin position="193"/>
        <end position="213"/>
    </location>
</feature>
<evidence type="ECO:0000256" key="6">
    <source>
        <dbReference type="ARBA" id="ARBA00023136"/>
    </source>
</evidence>
<dbReference type="OrthoDB" id="9770779at2"/>
<dbReference type="RefSeq" id="WP_102075184.1">
    <property type="nucleotide sequence ID" value="NZ_PDNW01000017.1"/>
</dbReference>
<dbReference type="Proteomes" id="UP000234190">
    <property type="component" value="Unassembled WGS sequence"/>
</dbReference>
<accession>A0A2N4U0Z9</accession>
<evidence type="ECO:0000256" key="1">
    <source>
        <dbReference type="ARBA" id="ARBA00004651"/>
    </source>
</evidence>
<dbReference type="PANTHER" id="PTHR34856:SF2">
    <property type="entry name" value="PROTEIN NRFD"/>
    <property type="match status" value="1"/>
</dbReference>
<dbReference type="InterPro" id="IPR005614">
    <property type="entry name" value="NrfD-like"/>
</dbReference>
<dbReference type="EMBL" id="PDNW01000017">
    <property type="protein sequence ID" value="PLC48694.1"/>
    <property type="molecule type" value="Genomic_DNA"/>
</dbReference>
<keyword evidence="3" id="KW-1003">Cell membrane</keyword>
<comment type="similarity">
    <text evidence="2">Belongs to the NrfD family.</text>
</comment>
<feature type="transmembrane region" description="Helical" evidence="7">
    <location>
        <begin position="51"/>
        <end position="72"/>
    </location>
</feature>
<reference evidence="8 9" key="1">
    <citation type="submission" date="2017-10" db="EMBL/GenBank/DDBJ databases">
        <title>Two draft genome sequences of Pusillimonas sp. strains isolated from a nitrate- and radionuclide-contaminated groundwater in Russia.</title>
        <authorList>
            <person name="Grouzdev D.S."/>
            <person name="Tourova T.P."/>
            <person name="Goeva M.A."/>
            <person name="Babich T.L."/>
            <person name="Sokolova D.S."/>
            <person name="Abdullin R."/>
            <person name="Poltaraus A.B."/>
            <person name="Toshchakov S.V."/>
            <person name="Nazina T.N."/>
        </authorList>
    </citation>
    <scope>NUCLEOTIDE SEQUENCE [LARGE SCALE GENOMIC DNA]</scope>
    <source>
        <strain evidence="8 9">JR1/69-3-13</strain>
    </source>
</reference>
<comment type="caution">
    <text evidence="8">The sequence shown here is derived from an EMBL/GenBank/DDBJ whole genome shotgun (WGS) entry which is preliminary data.</text>
</comment>
<feature type="transmembrane region" description="Helical" evidence="7">
    <location>
        <begin position="121"/>
        <end position="140"/>
    </location>
</feature>
<feature type="transmembrane region" description="Helical" evidence="7">
    <location>
        <begin position="311"/>
        <end position="333"/>
    </location>
</feature>
<evidence type="ECO:0000313" key="8">
    <source>
        <dbReference type="EMBL" id="PLC48694.1"/>
    </source>
</evidence>
<feature type="transmembrane region" description="Helical" evidence="7">
    <location>
        <begin position="265"/>
        <end position="285"/>
    </location>
</feature>
<evidence type="ECO:0000256" key="7">
    <source>
        <dbReference type="SAM" id="Phobius"/>
    </source>
</evidence>
<evidence type="ECO:0000256" key="5">
    <source>
        <dbReference type="ARBA" id="ARBA00022989"/>
    </source>
</evidence>
<sequence length="346" mass="37531">MEIIELLTPHYEVAWLPWAVQYFFLVGIATCSALIAAGCAFSAPGSAGDRLLPAAVVVLAVSAIAAPVSLLADLHQPGRFWHFFVHFTPWSWMSLGAVLLPAFVTLALAFCVAWWFNHRGLLRVLGILLITSALTVLVYSGSEVMVLKSRPLWSTPFLPVNFALTAWLAALGAILLVARWLPGGTTLLPAILVRRLVWIGIAGSIITALAWLVTGMTGQDASFIQAQRLFTEFPAWRMSFLGSIATGLAVIMLMSCSPQRLTGPVYSLVTAALLLASGWVFRWVIFMEAQEVPKYGAGLYLYEMPLGSDGLLGMLGVLGLCISLIAIVTWLIGDLRQHIQNARPLV</sequence>
<proteinExistence type="inferred from homology"/>
<evidence type="ECO:0000256" key="3">
    <source>
        <dbReference type="ARBA" id="ARBA00022475"/>
    </source>
</evidence>
<keyword evidence="9" id="KW-1185">Reference proteome</keyword>
<feature type="transmembrane region" description="Helical" evidence="7">
    <location>
        <begin position="20"/>
        <end position="39"/>
    </location>
</feature>
<keyword evidence="6 7" id="KW-0472">Membrane</keyword>
<protein>
    <submittedName>
        <fullName evidence="8">Tetrathionate reductase</fullName>
    </submittedName>
</protein>